<feature type="compositionally biased region" description="Polar residues" evidence="1">
    <location>
        <begin position="1"/>
        <end position="27"/>
    </location>
</feature>
<accession>A0A2P5Z936</accession>
<dbReference type="Pfam" id="PF20410">
    <property type="entry name" value="X-Tfes_XVIPCD"/>
    <property type="match status" value="1"/>
</dbReference>
<dbReference type="RefSeq" id="WP_010344059.1">
    <property type="nucleotide sequence ID" value="NZ_CP132343.1"/>
</dbReference>
<dbReference type="InterPro" id="IPR046519">
    <property type="entry name" value="X-Tfes_XVIPCD"/>
</dbReference>
<evidence type="ECO:0000256" key="1">
    <source>
        <dbReference type="SAM" id="MobiDB-lite"/>
    </source>
</evidence>
<sequence>MSSTPATPQPGQATEASFAGSGNQFSTGAFKRDPEAGSASVEYSRTAAEAKYGPLEYAAVHTGKVGAGRKQENGDTVFNVEMEFTQGHRIQGDFKAGRLAADGSLTQATGERGRYEVRLRGEATADAAARVNPFDPGTIPEGGSVKLDGQVFAKTSMEAAFRGVATSSERTDAAGVSYAVQRVDADHVRVAVGPAQAVERLEAVGLKTDVAQAMLGRQDALGQATMRTATFDLRDPQAQAAYRDFLASGRLAANTPGVTDVQKVESLTMSSETRANLGLGPFKAELGGQRNTGENVRTTYADGSSSVVGKVQYAGNVPMTLTRQFDPAGKERVDERSYQFTFDKVDHNQAQLLNAALTGKDTASTDTPIAAGQTATLRFSEQQMDALRQQYQRAAQASPMTAHEAAEYAKQSPQDFAIGLARNLGNSQYGLSERLFRVSSSAGGTPGGDLVRIDAQVDRADPPSPSAPTRAAPTTAAPPDARAAADPQQQAMHQAIERKLTPYDANVASGLLLAARRDGLTQVDHVLRNDNGRVFAVQGDPMSADKRVAYVDAAQAATIPAAESARQLAALPPTPTQAPVQETQEPQKRALS</sequence>
<feature type="compositionally biased region" description="Low complexity" evidence="1">
    <location>
        <begin position="467"/>
        <end position="481"/>
    </location>
</feature>
<name>A0A2P5Z936_9XANT</name>
<feature type="region of interest" description="Disordered" evidence="1">
    <location>
        <begin position="1"/>
        <end position="42"/>
    </location>
</feature>
<dbReference type="Proteomes" id="UP000247346">
    <property type="component" value="Unassembled WGS sequence"/>
</dbReference>
<feature type="domain" description="X-Tfes XVIPCD" evidence="2">
    <location>
        <begin position="493"/>
        <end position="570"/>
    </location>
</feature>
<protein>
    <recommendedName>
        <fullName evidence="2">X-Tfes XVIPCD domain-containing protein</fullName>
    </recommendedName>
</protein>
<dbReference type="OrthoDB" id="5136278at2"/>
<evidence type="ECO:0000259" key="2">
    <source>
        <dbReference type="Pfam" id="PF20410"/>
    </source>
</evidence>
<dbReference type="STRING" id="56458.SB85_05245"/>
<comment type="caution">
    <text evidence="3">The sequence shown here is derived from an EMBL/GenBank/DDBJ whole genome shotgun (WGS) entry which is preliminary data.</text>
</comment>
<organism evidence="3 4">
    <name type="scientific">Xanthomonas sacchari</name>
    <dbReference type="NCBI Taxonomy" id="56458"/>
    <lineage>
        <taxon>Bacteria</taxon>
        <taxon>Pseudomonadati</taxon>
        <taxon>Pseudomonadota</taxon>
        <taxon>Gammaproteobacteria</taxon>
        <taxon>Lysobacterales</taxon>
        <taxon>Lysobacteraceae</taxon>
        <taxon>Xanthomonas</taxon>
    </lineage>
</organism>
<feature type="region of interest" description="Disordered" evidence="1">
    <location>
        <begin position="565"/>
        <end position="592"/>
    </location>
</feature>
<evidence type="ECO:0000313" key="4">
    <source>
        <dbReference type="Proteomes" id="UP000247346"/>
    </source>
</evidence>
<dbReference type="GeneID" id="93879811"/>
<reference evidence="3 4" key="1">
    <citation type="submission" date="2016-08" db="EMBL/GenBank/DDBJ databases">
        <authorList>
            <person name="Seilhamer J.J."/>
        </authorList>
    </citation>
    <scope>NUCLEOTIDE SEQUENCE [LARGE SCALE GENOMIC DNA]</scope>
    <source>
        <strain evidence="3 4">CFBP4641</strain>
    </source>
</reference>
<feature type="region of interest" description="Disordered" evidence="1">
    <location>
        <begin position="458"/>
        <end position="481"/>
    </location>
</feature>
<dbReference type="EMBL" id="MDEK01000001">
    <property type="protein sequence ID" value="PPU85146.1"/>
    <property type="molecule type" value="Genomic_DNA"/>
</dbReference>
<evidence type="ECO:0000313" key="3">
    <source>
        <dbReference type="EMBL" id="PPU85146.1"/>
    </source>
</evidence>
<gene>
    <name evidence="3" type="ORF">XsacCFBP4641_00690</name>
</gene>
<proteinExistence type="predicted"/>
<dbReference type="AlphaFoldDB" id="A0A2P5Z936"/>